<name>A0ABR7CC19_9BACE</name>
<dbReference type="InterPro" id="IPR003615">
    <property type="entry name" value="HNH_nuc"/>
</dbReference>
<gene>
    <name evidence="3" type="ORF">H8S67_11615</name>
</gene>
<dbReference type="RefSeq" id="WP_186967384.1">
    <property type="nucleotide sequence ID" value="NZ_JACOOE010000005.1"/>
</dbReference>
<dbReference type="EMBL" id="JACOOE010000005">
    <property type="protein sequence ID" value="MBC5605315.1"/>
    <property type="molecule type" value="Genomic_DNA"/>
</dbReference>
<keyword evidence="3" id="KW-0255">Endonuclease</keyword>
<evidence type="ECO:0000313" key="3">
    <source>
        <dbReference type="EMBL" id="MBC5605315.1"/>
    </source>
</evidence>
<accession>A0ABR7CC19</accession>
<keyword evidence="4" id="KW-1185">Reference proteome</keyword>
<evidence type="ECO:0000259" key="2">
    <source>
        <dbReference type="Pfam" id="PF13392"/>
    </source>
</evidence>
<feature type="domain" description="HNH nuclease" evidence="2">
    <location>
        <begin position="55"/>
        <end position="98"/>
    </location>
</feature>
<evidence type="ECO:0000313" key="4">
    <source>
        <dbReference type="Proteomes" id="UP000600600"/>
    </source>
</evidence>
<proteinExistence type="predicted"/>
<sequence>MENWRFIEENPDYMVSDHGRVLSFKGKSKLILCTTIAGEGYEQTELMQKGIYTKYYTHRLVAKAFIPNPKHLPQVNHLDGNTLNNHVSNLEWCDAHDNIMHAIRMGLRPPRKTGSKYSGVPCAVTDASGNALRAYPSMQAMSKGEHMNPAFINWLRLQLRYPERLLLHNLRVSQHRGDAFIMKEPLPLSPAPTVSQTSPAPAVPQSSHHRPVPPIQSPCIPVQHPVNRQYYRQLSEDEAIAFGFAIYTSRNQQERRTLQ</sequence>
<organism evidence="3 4">
    <name type="scientific">Bacteroides difficilis</name>
    <dbReference type="NCBI Taxonomy" id="2763021"/>
    <lineage>
        <taxon>Bacteria</taxon>
        <taxon>Pseudomonadati</taxon>
        <taxon>Bacteroidota</taxon>
        <taxon>Bacteroidia</taxon>
        <taxon>Bacteroidales</taxon>
        <taxon>Bacteroidaceae</taxon>
        <taxon>Bacteroides</taxon>
    </lineage>
</organism>
<dbReference type="SUPFAM" id="SSF54060">
    <property type="entry name" value="His-Me finger endonucleases"/>
    <property type="match status" value="1"/>
</dbReference>
<evidence type="ECO:0000256" key="1">
    <source>
        <dbReference type="SAM" id="MobiDB-lite"/>
    </source>
</evidence>
<dbReference type="Pfam" id="PF13392">
    <property type="entry name" value="HNH_3"/>
    <property type="match status" value="1"/>
</dbReference>
<dbReference type="Gene3D" id="3.90.75.20">
    <property type="match status" value="1"/>
</dbReference>
<keyword evidence="3" id="KW-0378">Hydrolase</keyword>
<keyword evidence="3" id="KW-0540">Nuclease</keyword>
<protein>
    <submittedName>
        <fullName evidence="3">HNH endonuclease</fullName>
    </submittedName>
</protein>
<dbReference type="InterPro" id="IPR044925">
    <property type="entry name" value="His-Me_finger_sf"/>
</dbReference>
<dbReference type="GO" id="GO:0004519">
    <property type="term" value="F:endonuclease activity"/>
    <property type="evidence" value="ECO:0007669"/>
    <property type="project" value="UniProtKB-KW"/>
</dbReference>
<comment type="caution">
    <text evidence="3">The sequence shown here is derived from an EMBL/GenBank/DDBJ whole genome shotgun (WGS) entry which is preliminary data.</text>
</comment>
<feature type="region of interest" description="Disordered" evidence="1">
    <location>
        <begin position="190"/>
        <end position="215"/>
    </location>
</feature>
<reference evidence="3 4" key="1">
    <citation type="submission" date="2020-08" db="EMBL/GenBank/DDBJ databases">
        <title>Genome public.</title>
        <authorList>
            <person name="Liu C."/>
            <person name="Sun Q."/>
        </authorList>
    </citation>
    <scope>NUCLEOTIDE SEQUENCE [LARGE SCALE GENOMIC DNA]</scope>
    <source>
        <strain evidence="3 4">M27</strain>
    </source>
</reference>
<dbReference type="Proteomes" id="UP000600600">
    <property type="component" value="Unassembled WGS sequence"/>
</dbReference>